<dbReference type="PANTHER" id="PTHR10159:SF511">
    <property type="entry name" value="DUAL SPECIFICITY PROTEIN PHOSPHATASE 1"/>
    <property type="match status" value="1"/>
</dbReference>
<dbReference type="SMART" id="SM00195">
    <property type="entry name" value="DSPc"/>
    <property type="match status" value="1"/>
</dbReference>
<evidence type="ECO:0000256" key="3">
    <source>
        <dbReference type="ARBA" id="ARBA00022801"/>
    </source>
</evidence>
<dbReference type="GO" id="GO:0005737">
    <property type="term" value="C:cytoplasm"/>
    <property type="evidence" value="ECO:0007669"/>
    <property type="project" value="TreeGrafter"/>
</dbReference>
<evidence type="ECO:0000256" key="4">
    <source>
        <dbReference type="ARBA" id="ARBA00022912"/>
    </source>
</evidence>
<organism evidence="8">
    <name type="scientific">Amphimedon queenslandica</name>
    <name type="common">Sponge</name>
    <dbReference type="NCBI Taxonomy" id="400682"/>
    <lineage>
        <taxon>Eukaryota</taxon>
        <taxon>Metazoa</taxon>
        <taxon>Porifera</taxon>
        <taxon>Demospongiae</taxon>
        <taxon>Heteroscleromorpha</taxon>
        <taxon>Haplosclerida</taxon>
        <taxon>Niphatidae</taxon>
        <taxon>Amphimedon</taxon>
    </lineage>
</organism>
<keyword evidence="3" id="KW-0378">Hydrolase</keyword>
<evidence type="ECO:0000256" key="2">
    <source>
        <dbReference type="ARBA" id="ARBA00013064"/>
    </source>
</evidence>
<name>A0A1X7TN29_AMPQE</name>
<evidence type="ECO:0000256" key="5">
    <source>
        <dbReference type="SAM" id="MobiDB-lite"/>
    </source>
</evidence>
<dbReference type="EC" id="3.1.3.48" evidence="2"/>
<evidence type="ECO:0000256" key="1">
    <source>
        <dbReference type="ARBA" id="ARBA00008601"/>
    </source>
</evidence>
<dbReference type="Pfam" id="PF00782">
    <property type="entry name" value="DSPc"/>
    <property type="match status" value="1"/>
</dbReference>
<dbReference type="KEGG" id="aqu:100636254"/>
<dbReference type="PROSITE" id="PS50056">
    <property type="entry name" value="TYR_PHOSPHATASE_2"/>
    <property type="match status" value="1"/>
</dbReference>
<dbReference type="InterPro" id="IPR000340">
    <property type="entry name" value="Dual-sp_phosphatase_cat-dom"/>
</dbReference>
<protein>
    <recommendedName>
        <fullName evidence="2">protein-tyrosine-phosphatase</fullName>
        <ecNumber evidence="2">3.1.3.48</ecNumber>
    </recommendedName>
</protein>
<dbReference type="CDD" id="cd14498">
    <property type="entry name" value="DSP"/>
    <property type="match status" value="1"/>
</dbReference>
<dbReference type="AlphaFoldDB" id="A0A1X7TN29"/>
<dbReference type="FunCoup" id="A0A1X7TN29">
    <property type="interactions" value="576"/>
</dbReference>
<dbReference type="PANTHER" id="PTHR10159">
    <property type="entry name" value="DUAL SPECIFICITY PROTEIN PHOSPHATASE"/>
    <property type="match status" value="1"/>
</dbReference>
<dbReference type="GO" id="GO:0043409">
    <property type="term" value="P:negative regulation of MAPK cascade"/>
    <property type="evidence" value="ECO:0007669"/>
    <property type="project" value="TreeGrafter"/>
</dbReference>
<evidence type="ECO:0000313" key="9">
    <source>
        <dbReference type="Proteomes" id="UP000007879"/>
    </source>
</evidence>
<dbReference type="GO" id="GO:0033550">
    <property type="term" value="F:MAP kinase tyrosine phosphatase activity"/>
    <property type="evidence" value="ECO:0007669"/>
    <property type="project" value="TreeGrafter"/>
</dbReference>
<dbReference type="EnsemblMetazoa" id="Aqu2.1.16371_001">
    <property type="protein sequence ID" value="Aqu2.1.16371_001"/>
    <property type="gene ID" value="Aqu2.1.16371"/>
</dbReference>
<comment type="similarity">
    <text evidence="1">Belongs to the protein-tyrosine phosphatase family. Non-receptor class dual specificity subfamily.</text>
</comment>
<keyword evidence="9" id="KW-1185">Reference proteome</keyword>
<keyword evidence="4" id="KW-0904">Protein phosphatase</keyword>
<dbReference type="EnsemblMetazoa" id="XM_003390152.2">
    <property type="protein sequence ID" value="XP_003390200.1"/>
    <property type="gene ID" value="LOC100636254"/>
</dbReference>
<dbReference type="OrthoDB" id="426001at2759"/>
<dbReference type="GO" id="GO:0017017">
    <property type="term" value="F:MAP kinase tyrosine/serine/threonine phosphatase activity"/>
    <property type="evidence" value="ECO:0007669"/>
    <property type="project" value="TreeGrafter"/>
</dbReference>
<reference evidence="8" key="2">
    <citation type="submission" date="2017-05" db="UniProtKB">
        <authorList>
            <consortium name="EnsemblMetazoa"/>
        </authorList>
    </citation>
    <scope>IDENTIFICATION</scope>
</reference>
<dbReference type="Gene3D" id="3.90.190.10">
    <property type="entry name" value="Protein tyrosine phosphatase superfamily"/>
    <property type="match status" value="1"/>
</dbReference>
<dbReference type="PROSITE" id="PS50054">
    <property type="entry name" value="TYR_PHOSPHATASE_DUAL"/>
    <property type="match status" value="1"/>
</dbReference>
<dbReference type="InParanoid" id="A0A1X7TN29"/>
<sequence>MMGGRWSATEEQDKLEEEDEDESYERLHLLRRHLFPLCDDEEVLRVALKDKVPSLVYKADNGFRLYIGSAFHAQDLPCLHELGISRIVNMAAGSLMTSQELYGESITILLITAEDMESYDLSQHFDEVTDFIDKGKEEGAGVFVHCMAGVSRSVTVSVAFLMKYCNMTLSEAARQVHSNRLLACPNVTFMRNLFNLQKQLKEEKQKKVLGKS</sequence>
<dbReference type="OMA" id="CTQSCYS"/>
<reference evidence="9" key="1">
    <citation type="journal article" date="2010" name="Nature">
        <title>The Amphimedon queenslandica genome and the evolution of animal complexity.</title>
        <authorList>
            <person name="Srivastava M."/>
            <person name="Simakov O."/>
            <person name="Chapman J."/>
            <person name="Fahey B."/>
            <person name="Gauthier M.E."/>
            <person name="Mitros T."/>
            <person name="Richards G.S."/>
            <person name="Conaco C."/>
            <person name="Dacre M."/>
            <person name="Hellsten U."/>
            <person name="Larroux C."/>
            <person name="Putnam N.H."/>
            <person name="Stanke M."/>
            <person name="Adamska M."/>
            <person name="Darling A."/>
            <person name="Degnan S.M."/>
            <person name="Oakley T.H."/>
            <person name="Plachetzki D.C."/>
            <person name="Zhai Y."/>
            <person name="Adamski M."/>
            <person name="Calcino A."/>
            <person name="Cummins S.F."/>
            <person name="Goodstein D.M."/>
            <person name="Harris C."/>
            <person name="Jackson D.J."/>
            <person name="Leys S.P."/>
            <person name="Shu S."/>
            <person name="Woodcroft B.J."/>
            <person name="Vervoort M."/>
            <person name="Kosik K.S."/>
            <person name="Manning G."/>
            <person name="Degnan B.M."/>
            <person name="Rokhsar D.S."/>
        </authorList>
    </citation>
    <scope>NUCLEOTIDE SEQUENCE [LARGE SCALE GENOMIC DNA]</scope>
</reference>
<feature type="domain" description="Tyrosine specific protein phosphatases" evidence="7">
    <location>
        <begin position="123"/>
        <end position="180"/>
    </location>
</feature>
<dbReference type="Proteomes" id="UP000007879">
    <property type="component" value="Unassembled WGS sequence"/>
</dbReference>
<dbReference type="eggNOG" id="KOG1716">
    <property type="taxonomic scope" value="Eukaryota"/>
</dbReference>
<evidence type="ECO:0000259" key="6">
    <source>
        <dbReference type="PROSITE" id="PS50054"/>
    </source>
</evidence>
<dbReference type="GO" id="GO:0008330">
    <property type="term" value="F:protein tyrosine/threonine phosphatase activity"/>
    <property type="evidence" value="ECO:0007669"/>
    <property type="project" value="TreeGrafter"/>
</dbReference>
<evidence type="ECO:0000313" key="8">
    <source>
        <dbReference type="EnsemblMetazoa" id="Aqu2.1.16371_001"/>
    </source>
</evidence>
<dbReference type="STRING" id="400682.A0A1X7TN29"/>
<dbReference type="InterPro" id="IPR029021">
    <property type="entry name" value="Prot-tyrosine_phosphatase-like"/>
</dbReference>
<feature type="domain" description="Tyrosine-protein phosphatase" evidence="6">
    <location>
        <begin position="52"/>
        <end position="202"/>
    </location>
</feature>
<accession>A0A1X7TN29</accession>
<gene>
    <name evidence="8" type="primary">100636254</name>
</gene>
<dbReference type="InterPro" id="IPR000387">
    <property type="entry name" value="Tyr_Pase_dom"/>
</dbReference>
<feature type="region of interest" description="Disordered" evidence="5">
    <location>
        <begin position="1"/>
        <end position="20"/>
    </location>
</feature>
<evidence type="ECO:0000259" key="7">
    <source>
        <dbReference type="PROSITE" id="PS50056"/>
    </source>
</evidence>
<dbReference type="SUPFAM" id="SSF52799">
    <property type="entry name" value="(Phosphotyrosine protein) phosphatases II"/>
    <property type="match status" value="1"/>
</dbReference>
<proteinExistence type="inferred from homology"/>
<dbReference type="InterPro" id="IPR020422">
    <property type="entry name" value="TYR_PHOSPHATASE_DUAL_dom"/>
</dbReference>